<feature type="transmembrane region" description="Helical" evidence="7">
    <location>
        <begin position="372"/>
        <end position="392"/>
    </location>
</feature>
<dbReference type="InterPro" id="IPR013057">
    <property type="entry name" value="AA_transpt_TM"/>
</dbReference>
<feature type="transmembrane region" description="Helical" evidence="7">
    <location>
        <begin position="282"/>
        <end position="303"/>
    </location>
</feature>
<keyword evidence="10" id="KW-1185">Reference proteome</keyword>
<organism evidence="9 10">
    <name type="scientific">Kockovaella imperatae</name>
    <dbReference type="NCBI Taxonomy" id="4999"/>
    <lineage>
        <taxon>Eukaryota</taxon>
        <taxon>Fungi</taxon>
        <taxon>Dikarya</taxon>
        <taxon>Basidiomycota</taxon>
        <taxon>Agaricomycotina</taxon>
        <taxon>Tremellomycetes</taxon>
        <taxon>Tremellales</taxon>
        <taxon>Cuniculitremaceae</taxon>
        <taxon>Kockovaella</taxon>
    </lineage>
</organism>
<dbReference type="GeneID" id="33554469"/>
<evidence type="ECO:0000259" key="8">
    <source>
        <dbReference type="Pfam" id="PF01490"/>
    </source>
</evidence>
<feature type="transmembrane region" description="Helical" evidence="7">
    <location>
        <begin position="420"/>
        <end position="446"/>
    </location>
</feature>
<keyword evidence="5 7" id="KW-0472">Membrane</keyword>
<proteinExistence type="inferred from homology"/>
<evidence type="ECO:0000256" key="7">
    <source>
        <dbReference type="SAM" id="Phobius"/>
    </source>
</evidence>
<sequence>MSDDSSTDRPVNGYGGQSERKTEKYNGKHHRDTNVTAGIDEGHTVGAGRLAAVPLEELIYHANEQRRKYDMHSIKSGGKARNRWFKFFDNDFGPQHPDNVLIESNNPNARLTQAENEQIAARAEFEADKADARRRLRTASWGMMFYLITTDVIGPFNAPYAFSTVGFVGGILLYLTFGVAAYYSSFLVLNLYLRVDSDRYPVQSYGELMECFFGVWGNYIVSIVQVVQILFVVGSNVIANAQSMTELTQPHGPLCFVVSIIIWTAIGFIISVPFRSLAKLSFLASFNVFINLIIIFISMGFIAHSAPNYYSASQAYGFKPPYAPVELSATGVGALSNQVNGAMNMVFGWSGIMIFVEFMNEMRKPFEFVKSFTFAEMLVFCVYIVYGCYVYGLQGQYTLPVAFQGVSKYSWQSVGNGLSLWTYTMASVTYLNIAVKVLYWFIFGNLFRGPPLMSKMGFIYWTVLQLAAWIISFIIGTAIPQVQTIQALVGAACLLQFSYTWPPLMQLAYDVYADASKGDGVWHPLNGPAYRDSWRSLSRWRRGLFTGKVWFKAINFLYFLAALATCGLGIWGSVLTIQSTFAHSPATSFGCNAPV</sequence>
<reference evidence="9 10" key="1">
    <citation type="submission" date="2017-03" db="EMBL/GenBank/DDBJ databases">
        <title>Widespread Adenine N6-methylation of Active Genes in Fungi.</title>
        <authorList>
            <consortium name="DOE Joint Genome Institute"/>
            <person name="Mondo S.J."/>
            <person name="Dannebaum R.O."/>
            <person name="Kuo R.C."/>
            <person name="Louie K.B."/>
            <person name="Bewick A.J."/>
            <person name="Labutti K."/>
            <person name="Haridas S."/>
            <person name="Kuo A."/>
            <person name="Salamov A."/>
            <person name="Ahrendt S.R."/>
            <person name="Lau R."/>
            <person name="Bowen B.P."/>
            <person name="Lipzen A."/>
            <person name="Sullivan W."/>
            <person name="Andreopoulos W.B."/>
            <person name="Clum A."/>
            <person name="Lindquist E."/>
            <person name="Daum C."/>
            <person name="Northen T.R."/>
            <person name="Ramamoorthy G."/>
            <person name="Schmitz R.J."/>
            <person name="Gryganskyi A."/>
            <person name="Culley D."/>
            <person name="Magnuson J."/>
            <person name="James T.Y."/>
            <person name="O'Malley M.A."/>
            <person name="Stajich J.E."/>
            <person name="Spatafora J.W."/>
            <person name="Visel A."/>
            <person name="Grigoriev I.V."/>
        </authorList>
    </citation>
    <scope>NUCLEOTIDE SEQUENCE [LARGE SCALE GENOMIC DNA]</scope>
    <source>
        <strain evidence="9 10">NRRL Y-17943</strain>
    </source>
</reference>
<feature type="transmembrane region" description="Helical" evidence="7">
    <location>
        <begin position="342"/>
        <end position="360"/>
    </location>
</feature>
<feature type="domain" description="Amino acid transporter transmembrane" evidence="8">
    <location>
        <begin position="137"/>
        <end position="508"/>
    </location>
</feature>
<feature type="transmembrane region" description="Helical" evidence="7">
    <location>
        <begin position="458"/>
        <end position="479"/>
    </location>
</feature>
<dbReference type="PANTHER" id="PTHR22950">
    <property type="entry name" value="AMINO ACID TRANSPORTER"/>
    <property type="match status" value="1"/>
</dbReference>
<evidence type="ECO:0000313" key="10">
    <source>
        <dbReference type="Proteomes" id="UP000193218"/>
    </source>
</evidence>
<name>A0A1Y1UKL9_9TREE</name>
<accession>A0A1Y1UKL9</accession>
<feature type="transmembrane region" description="Helical" evidence="7">
    <location>
        <begin position="549"/>
        <end position="571"/>
    </location>
</feature>
<evidence type="ECO:0000256" key="2">
    <source>
        <dbReference type="ARBA" id="ARBA00008066"/>
    </source>
</evidence>
<evidence type="ECO:0000256" key="6">
    <source>
        <dbReference type="SAM" id="MobiDB-lite"/>
    </source>
</evidence>
<dbReference type="AlphaFoldDB" id="A0A1Y1UKL9"/>
<comment type="caution">
    <text evidence="9">The sequence shown here is derived from an EMBL/GenBank/DDBJ whole genome shotgun (WGS) entry which is preliminary data.</text>
</comment>
<feature type="transmembrane region" description="Helical" evidence="7">
    <location>
        <begin position="168"/>
        <end position="193"/>
    </location>
</feature>
<comment type="similarity">
    <text evidence="2">Belongs to the amino acid/polyamine transporter 2 family.</text>
</comment>
<feature type="transmembrane region" description="Helical" evidence="7">
    <location>
        <begin position="251"/>
        <end position="270"/>
    </location>
</feature>
<evidence type="ECO:0000256" key="5">
    <source>
        <dbReference type="ARBA" id="ARBA00023136"/>
    </source>
</evidence>
<dbReference type="Pfam" id="PF01490">
    <property type="entry name" value="Aa_trans"/>
    <property type="match status" value="1"/>
</dbReference>
<evidence type="ECO:0000256" key="1">
    <source>
        <dbReference type="ARBA" id="ARBA00004141"/>
    </source>
</evidence>
<dbReference type="PANTHER" id="PTHR22950:SF461">
    <property type="entry name" value="AMINO ACID TRANSPORTER TRANSMEMBRANE DOMAIN-CONTAINING PROTEIN"/>
    <property type="match status" value="1"/>
</dbReference>
<dbReference type="EMBL" id="NBSH01000005">
    <property type="protein sequence ID" value="ORX37675.1"/>
    <property type="molecule type" value="Genomic_DNA"/>
</dbReference>
<feature type="transmembrane region" description="Helical" evidence="7">
    <location>
        <begin position="143"/>
        <end position="162"/>
    </location>
</feature>
<feature type="transmembrane region" description="Helical" evidence="7">
    <location>
        <begin position="213"/>
        <end position="239"/>
    </location>
</feature>
<keyword evidence="3 7" id="KW-0812">Transmembrane</keyword>
<feature type="region of interest" description="Disordered" evidence="6">
    <location>
        <begin position="1"/>
        <end position="40"/>
    </location>
</feature>
<evidence type="ECO:0000256" key="3">
    <source>
        <dbReference type="ARBA" id="ARBA00022692"/>
    </source>
</evidence>
<dbReference type="GO" id="GO:0016020">
    <property type="term" value="C:membrane"/>
    <property type="evidence" value="ECO:0007669"/>
    <property type="project" value="UniProtKB-SubCell"/>
</dbReference>
<comment type="subcellular location">
    <subcellularLocation>
        <location evidence="1">Membrane</location>
        <topology evidence="1">Multi-pass membrane protein</topology>
    </subcellularLocation>
</comment>
<dbReference type="Proteomes" id="UP000193218">
    <property type="component" value="Unassembled WGS sequence"/>
</dbReference>
<dbReference type="OrthoDB" id="40134at2759"/>
<gene>
    <name evidence="9" type="ORF">BD324DRAFT_390940</name>
</gene>
<dbReference type="GO" id="GO:0015179">
    <property type="term" value="F:L-amino acid transmembrane transporter activity"/>
    <property type="evidence" value="ECO:0007669"/>
    <property type="project" value="TreeGrafter"/>
</dbReference>
<dbReference type="STRING" id="4999.A0A1Y1UKL9"/>
<evidence type="ECO:0000313" key="9">
    <source>
        <dbReference type="EMBL" id="ORX37675.1"/>
    </source>
</evidence>
<keyword evidence="4 7" id="KW-1133">Transmembrane helix</keyword>
<dbReference type="RefSeq" id="XP_021871662.1">
    <property type="nucleotide sequence ID" value="XM_022012661.1"/>
</dbReference>
<protein>
    <submittedName>
        <fullName evidence="9">Transmembrane amino acid transporter protein-domain-containing protein</fullName>
    </submittedName>
</protein>
<evidence type="ECO:0000256" key="4">
    <source>
        <dbReference type="ARBA" id="ARBA00022989"/>
    </source>
</evidence>
<dbReference type="InParanoid" id="A0A1Y1UKL9"/>